<name>A0A433QBU6_9FUNG</name>
<protein>
    <submittedName>
        <fullName evidence="1">Uncharacterized protein</fullName>
    </submittedName>
</protein>
<keyword evidence="2" id="KW-1185">Reference proteome</keyword>
<dbReference type="Proteomes" id="UP000274822">
    <property type="component" value="Unassembled WGS sequence"/>
</dbReference>
<evidence type="ECO:0000313" key="1">
    <source>
        <dbReference type="EMBL" id="RUS27270.1"/>
    </source>
</evidence>
<dbReference type="EMBL" id="RBNJ01008759">
    <property type="protein sequence ID" value="RUS27270.1"/>
    <property type="molecule type" value="Genomic_DNA"/>
</dbReference>
<sequence>MVPLGPKLDLSTSCRPMAAVMFICSAWPRLATSALGFASFRAADADLSGRERVCSNNYALRQHTAMGWSFH</sequence>
<proteinExistence type="predicted"/>
<reference evidence="1 2" key="1">
    <citation type="journal article" date="2018" name="New Phytol.">
        <title>Phylogenomics of Endogonaceae and evolution of mycorrhizas within Mucoromycota.</title>
        <authorList>
            <person name="Chang Y."/>
            <person name="Desiro A."/>
            <person name="Na H."/>
            <person name="Sandor L."/>
            <person name="Lipzen A."/>
            <person name="Clum A."/>
            <person name="Barry K."/>
            <person name="Grigoriev I.V."/>
            <person name="Martin F.M."/>
            <person name="Stajich J.E."/>
            <person name="Smith M.E."/>
            <person name="Bonito G."/>
            <person name="Spatafora J.W."/>
        </authorList>
    </citation>
    <scope>NUCLEOTIDE SEQUENCE [LARGE SCALE GENOMIC DNA]</scope>
    <source>
        <strain evidence="1 2">AD002</strain>
    </source>
</reference>
<accession>A0A433QBU6</accession>
<organism evidence="1 2">
    <name type="scientific">Jimgerdemannia flammicorona</name>
    <dbReference type="NCBI Taxonomy" id="994334"/>
    <lineage>
        <taxon>Eukaryota</taxon>
        <taxon>Fungi</taxon>
        <taxon>Fungi incertae sedis</taxon>
        <taxon>Mucoromycota</taxon>
        <taxon>Mucoromycotina</taxon>
        <taxon>Endogonomycetes</taxon>
        <taxon>Endogonales</taxon>
        <taxon>Endogonaceae</taxon>
        <taxon>Jimgerdemannia</taxon>
    </lineage>
</organism>
<dbReference type="AlphaFoldDB" id="A0A433QBU6"/>
<gene>
    <name evidence="1" type="ORF">BC938DRAFT_483496</name>
</gene>
<evidence type="ECO:0000313" key="2">
    <source>
        <dbReference type="Proteomes" id="UP000274822"/>
    </source>
</evidence>
<comment type="caution">
    <text evidence="1">The sequence shown here is derived from an EMBL/GenBank/DDBJ whole genome shotgun (WGS) entry which is preliminary data.</text>
</comment>